<protein>
    <submittedName>
        <fullName evidence="12">Potassium-transporting ATPase C chain</fullName>
        <ecNumber evidence="12">3.6.3.12</ecNumber>
    </submittedName>
</protein>
<evidence type="ECO:0000256" key="8">
    <source>
        <dbReference type="ARBA" id="ARBA00022989"/>
    </source>
</evidence>
<dbReference type="NCBIfam" id="NF001454">
    <property type="entry name" value="PRK00315.1"/>
    <property type="match status" value="1"/>
</dbReference>
<dbReference type="GO" id="GO:0016787">
    <property type="term" value="F:hydrolase activity"/>
    <property type="evidence" value="ECO:0007669"/>
    <property type="project" value="UniProtKB-KW"/>
</dbReference>
<reference evidence="12" key="1">
    <citation type="submission" date="2016-10" db="EMBL/GenBank/DDBJ databases">
        <title>Sequence of Gallionella enrichment culture.</title>
        <authorList>
            <person name="Poehlein A."/>
            <person name="Muehling M."/>
            <person name="Daniel R."/>
        </authorList>
    </citation>
    <scope>NUCLEOTIDE SEQUENCE</scope>
</reference>
<evidence type="ECO:0000256" key="6">
    <source>
        <dbReference type="ARBA" id="ARBA00022840"/>
    </source>
</evidence>
<evidence type="ECO:0000256" key="10">
    <source>
        <dbReference type="ARBA" id="ARBA00023136"/>
    </source>
</evidence>
<keyword evidence="3" id="KW-0633">Potassium transport</keyword>
<sequence>MTTSDLTSASISARGSAPRSLGANVIAFTRQTWAGLRVLLALTLLLGIGYPLVVTGVGQLVFPWQANGSLLAADGSHVTSAAGSAHGPAIGSALIGQGFSGPTWFHPRPSAAGAGYDTLASGGSNLGPTNPTLLATVQERRATVAAEDGVDPSTVPPDAVTASASGLDPDISPAYAREQVARVAAARGLPVARVAALVEQHVQGRTLGILGEPRVDVLALNLALTTMAP</sequence>
<dbReference type="EMBL" id="MLJW01000491">
    <property type="protein sequence ID" value="OIQ86260.1"/>
    <property type="molecule type" value="Genomic_DNA"/>
</dbReference>
<keyword evidence="2" id="KW-1003">Cell membrane</keyword>
<evidence type="ECO:0000256" key="7">
    <source>
        <dbReference type="ARBA" id="ARBA00022958"/>
    </source>
</evidence>
<dbReference type="EC" id="3.6.3.12" evidence="12"/>
<dbReference type="InterPro" id="IPR003820">
    <property type="entry name" value="KdpC"/>
</dbReference>
<keyword evidence="1" id="KW-0813">Transport</keyword>
<keyword evidence="7" id="KW-0630">Potassium</keyword>
<evidence type="ECO:0000256" key="5">
    <source>
        <dbReference type="ARBA" id="ARBA00022741"/>
    </source>
</evidence>
<name>A0A1J5R2S7_9ZZZZ</name>
<dbReference type="GO" id="GO:0016020">
    <property type="term" value="C:membrane"/>
    <property type="evidence" value="ECO:0007669"/>
    <property type="project" value="InterPro"/>
</dbReference>
<feature type="transmembrane region" description="Helical" evidence="11">
    <location>
        <begin position="38"/>
        <end position="62"/>
    </location>
</feature>
<keyword evidence="4 11" id="KW-0812">Transmembrane</keyword>
<keyword evidence="12" id="KW-0378">Hydrolase</keyword>
<dbReference type="GO" id="GO:0008556">
    <property type="term" value="F:P-type potassium transmembrane transporter activity"/>
    <property type="evidence" value="ECO:0007669"/>
    <property type="project" value="InterPro"/>
</dbReference>
<keyword evidence="6" id="KW-0067">ATP-binding</keyword>
<evidence type="ECO:0000256" key="3">
    <source>
        <dbReference type="ARBA" id="ARBA00022538"/>
    </source>
</evidence>
<evidence type="ECO:0000256" key="2">
    <source>
        <dbReference type="ARBA" id="ARBA00022475"/>
    </source>
</evidence>
<dbReference type="AlphaFoldDB" id="A0A1J5R2S7"/>
<comment type="caution">
    <text evidence="12">The sequence shown here is derived from an EMBL/GenBank/DDBJ whole genome shotgun (WGS) entry which is preliminary data.</text>
</comment>
<evidence type="ECO:0000313" key="12">
    <source>
        <dbReference type="EMBL" id="OIQ86260.1"/>
    </source>
</evidence>
<dbReference type="PANTHER" id="PTHR30042">
    <property type="entry name" value="POTASSIUM-TRANSPORTING ATPASE C CHAIN"/>
    <property type="match status" value="1"/>
</dbReference>
<evidence type="ECO:0000256" key="9">
    <source>
        <dbReference type="ARBA" id="ARBA00023065"/>
    </source>
</evidence>
<evidence type="ECO:0000256" key="4">
    <source>
        <dbReference type="ARBA" id="ARBA00022692"/>
    </source>
</evidence>
<keyword evidence="8 11" id="KW-1133">Transmembrane helix</keyword>
<organism evidence="12">
    <name type="scientific">mine drainage metagenome</name>
    <dbReference type="NCBI Taxonomy" id="410659"/>
    <lineage>
        <taxon>unclassified sequences</taxon>
        <taxon>metagenomes</taxon>
        <taxon>ecological metagenomes</taxon>
    </lineage>
</organism>
<dbReference type="PANTHER" id="PTHR30042:SF2">
    <property type="entry name" value="POTASSIUM-TRANSPORTING ATPASE KDPC SUBUNIT"/>
    <property type="match status" value="1"/>
</dbReference>
<evidence type="ECO:0000256" key="11">
    <source>
        <dbReference type="SAM" id="Phobius"/>
    </source>
</evidence>
<keyword evidence="5" id="KW-0547">Nucleotide-binding</keyword>
<accession>A0A1J5R2S7</accession>
<dbReference type="NCBIfam" id="TIGR00681">
    <property type="entry name" value="kdpC"/>
    <property type="match status" value="1"/>
</dbReference>
<evidence type="ECO:0000256" key="1">
    <source>
        <dbReference type="ARBA" id="ARBA00022448"/>
    </source>
</evidence>
<dbReference type="HAMAP" id="MF_00276">
    <property type="entry name" value="KdpC"/>
    <property type="match status" value="1"/>
</dbReference>
<proteinExistence type="inferred from homology"/>
<dbReference type="GO" id="GO:0005524">
    <property type="term" value="F:ATP binding"/>
    <property type="evidence" value="ECO:0007669"/>
    <property type="project" value="UniProtKB-KW"/>
</dbReference>
<keyword evidence="9" id="KW-0406">Ion transport</keyword>
<dbReference type="PIRSF" id="PIRSF001296">
    <property type="entry name" value="K_ATPase_KdpC"/>
    <property type="match status" value="1"/>
</dbReference>
<gene>
    <name evidence="12" type="primary">kdpC_10</name>
    <name evidence="12" type="ORF">GALL_319010</name>
</gene>
<dbReference type="Pfam" id="PF02669">
    <property type="entry name" value="KdpC"/>
    <property type="match status" value="1"/>
</dbReference>
<keyword evidence="10 11" id="KW-0472">Membrane</keyword>